<evidence type="ECO:0000256" key="1">
    <source>
        <dbReference type="ARBA" id="ARBA00022737"/>
    </source>
</evidence>
<keyword evidence="1" id="KW-0677">Repeat</keyword>
<dbReference type="InterPro" id="IPR011990">
    <property type="entry name" value="TPR-like_helical_dom_sf"/>
</dbReference>
<dbReference type="GO" id="GO:0009451">
    <property type="term" value="P:RNA modification"/>
    <property type="evidence" value="ECO:0007669"/>
    <property type="project" value="InterPro"/>
</dbReference>
<keyword evidence="2" id="KW-0809">Transit peptide</keyword>
<dbReference type="AlphaFoldDB" id="A0A6V7QSZ7"/>
<dbReference type="GO" id="GO:0003723">
    <property type="term" value="F:RNA binding"/>
    <property type="evidence" value="ECO:0007669"/>
    <property type="project" value="InterPro"/>
</dbReference>
<organism evidence="3">
    <name type="scientific">Ananas comosus var. bracteatus</name>
    <name type="common">red pineapple</name>
    <dbReference type="NCBI Taxonomy" id="296719"/>
    <lineage>
        <taxon>Eukaryota</taxon>
        <taxon>Viridiplantae</taxon>
        <taxon>Streptophyta</taxon>
        <taxon>Embryophyta</taxon>
        <taxon>Tracheophyta</taxon>
        <taxon>Spermatophyta</taxon>
        <taxon>Magnoliopsida</taxon>
        <taxon>Liliopsida</taxon>
        <taxon>Poales</taxon>
        <taxon>Bromeliaceae</taxon>
        <taxon>Bromelioideae</taxon>
        <taxon>Ananas</taxon>
    </lineage>
</organism>
<dbReference type="EMBL" id="CAJEUB010000013">
    <property type="protein sequence ID" value="CAD1846293.1"/>
    <property type="molecule type" value="Genomic_DNA"/>
</dbReference>
<dbReference type="PANTHER" id="PTHR47926">
    <property type="entry name" value="PENTATRICOPEPTIDE REPEAT-CONTAINING PROTEIN"/>
    <property type="match status" value="1"/>
</dbReference>
<accession>A0A6V7QSZ7</accession>
<evidence type="ECO:0008006" key="4">
    <source>
        <dbReference type="Google" id="ProtNLM"/>
    </source>
</evidence>
<dbReference type="NCBIfam" id="TIGR00756">
    <property type="entry name" value="PPR"/>
    <property type="match status" value="2"/>
</dbReference>
<name>A0A6V7QSZ7_ANACO</name>
<proteinExistence type="predicted"/>
<dbReference type="Pfam" id="PF12854">
    <property type="entry name" value="PPR_1"/>
    <property type="match status" value="1"/>
</dbReference>
<gene>
    <name evidence="3" type="ORF">CB5_LOCUS29504</name>
</gene>
<reference evidence="3" key="1">
    <citation type="submission" date="2020-07" db="EMBL/GenBank/DDBJ databases">
        <authorList>
            <person name="Lin J."/>
        </authorList>
    </citation>
    <scope>NUCLEOTIDE SEQUENCE</scope>
</reference>
<dbReference type="Pfam" id="PF01535">
    <property type="entry name" value="PPR"/>
    <property type="match status" value="1"/>
</dbReference>
<dbReference type="InterPro" id="IPR046960">
    <property type="entry name" value="PPR_At4g14850-like_plant"/>
</dbReference>
<sequence>MVETGMMPNEVVFLSLLSACGHCGLVNEGWHWFYSMKGKFGIDPTVAHYTCMLNMLGRQGRVEQALQFVKKMPVRADAAVWGALLGWCRATRRDVKVAEFAAQQIVGLGASDSCWYVTLAKLYWELGMWEDVRMAEWSKAPDSSSGPRERAWVQIPLLTIFSQLF</sequence>
<evidence type="ECO:0000256" key="2">
    <source>
        <dbReference type="ARBA" id="ARBA00022946"/>
    </source>
</evidence>
<protein>
    <recommendedName>
        <fullName evidence="4">Pentatricopeptide repeat-containing protein</fullName>
    </recommendedName>
</protein>
<dbReference type="InterPro" id="IPR002885">
    <property type="entry name" value="PPR_rpt"/>
</dbReference>
<evidence type="ECO:0000313" key="3">
    <source>
        <dbReference type="EMBL" id="CAD1846293.1"/>
    </source>
</evidence>
<dbReference type="Gene3D" id="1.25.40.10">
    <property type="entry name" value="Tetratricopeptide repeat domain"/>
    <property type="match status" value="1"/>
</dbReference>
<dbReference type="PANTHER" id="PTHR47926:SF347">
    <property type="entry name" value="PENTATRICOPEPTIDE REPEAT-CONTAINING PROTEIN"/>
    <property type="match status" value="1"/>
</dbReference>